<gene>
    <name evidence="10" type="primary">TFIIIA</name>
    <name evidence="10" type="ORF">SDJN03_27681</name>
</gene>
<evidence type="ECO:0000256" key="7">
    <source>
        <dbReference type="ARBA" id="ARBA00023242"/>
    </source>
</evidence>
<protein>
    <submittedName>
        <fullName evidence="10">Transcription factor IIIA</fullName>
    </submittedName>
</protein>
<accession>A0AAV6M282</accession>
<evidence type="ECO:0000313" key="11">
    <source>
        <dbReference type="Proteomes" id="UP000685013"/>
    </source>
</evidence>
<dbReference type="PANTHER" id="PTHR46179:SF13">
    <property type="entry name" value="C2H2-TYPE DOMAIN-CONTAINING PROTEIN"/>
    <property type="match status" value="1"/>
</dbReference>
<sequence length="179" mass="20411">MIFKCPIENCSRGCGKEFRYASQLQKHEDSHAKLDSVEACCSELGCMKTFTNKQCLKAHMQHESDGPQTTIRCTHEGCSNVFSTSSNLRQHVKVVHLGQKPFACCFPGCGMRFGYKHVRDNHEKSGQHVYTDGDFEVADERFRSKPRGGRKRVCPTVEMLIRKRVTPPTELNFMMDEDC</sequence>
<dbReference type="Proteomes" id="UP000685013">
    <property type="component" value="Chromosome 18"/>
</dbReference>
<keyword evidence="3 8" id="KW-0863">Zinc-finger</keyword>
<comment type="caution">
    <text evidence="10">The sequence shown here is derived from an EMBL/GenBank/DDBJ whole genome shotgun (WGS) entry which is preliminary data.</text>
</comment>
<dbReference type="PROSITE" id="PS50157">
    <property type="entry name" value="ZINC_FINGER_C2H2_2"/>
    <property type="match status" value="2"/>
</dbReference>
<dbReference type="PANTHER" id="PTHR46179">
    <property type="entry name" value="ZINC FINGER PROTEIN"/>
    <property type="match status" value="1"/>
</dbReference>
<keyword evidence="11" id="KW-1185">Reference proteome</keyword>
<dbReference type="GO" id="GO:0006357">
    <property type="term" value="P:regulation of transcription by RNA polymerase II"/>
    <property type="evidence" value="ECO:0007669"/>
    <property type="project" value="TreeGrafter"/>
</dbReference>
<evidence type="ECO:0000256" key="2">
    <source>
        <dbReference type="ARBA" id="ARBA00022723"/>
    </source>
</evidence>
<dbReference type="AlphaFoldDB" id="A0AAV6M282"/>
<dbReference type="SMART" id="SM00355">
    <property type="entry name" value="ZnF_C2H2"/>
    <property type="match status" value="4"/>
</dbReference>
<dbReference type="Pfam" id="PF00096">
    <property type="entry name" value="zf-C2H2"/>
    <property type="match status" value="2"/>
</dbReference>
<organism evidence="10 11">
    <name type="scientific">Cucurbita argyrosperma subsp. sororia</name>
    <dbReference type="NCBI Taxonomy" id="37648"/>
    <lineage>
        <taxon>Eukaryota</taxon>
        <taxon>Viridiplantae</taxon>
        <taxon>Streptophyta</taxon>
        <taxon>Embryophyta</taxon>
        <taxon>Tracheophyta</taxon>
        <taxon>Spermatophyta</taxon>
        <taxon>Magnoliopsida</taxon>
        <taxon>eudicotyledons</taxon>
        <taxon>Gunneridae</taxon>
        <taxon>Pentapetalae</taxon>
        <taxon>rosids</taxon>
        <taxon>fabids</taxon>
        <taxon>Cucurbitales</taxon>
        <taxon>Cucurbitaceae</taxon>
        <taxon>Cucurbiteae</taxon>
        <taxon>Cucurbita</taxon>
    </lineage>
</organism>
<comment type="subcellular location">
    <subcellularLocation>
        <location evidence="1">Nucleus</location>
    </subcellularLocation>
</comment>
<keyword evidence="6" id="KW-0804">Transcription</keyword>
<evidence type="ECO:0000256" key="6">
    <source>
        <dbReference type="ARBA" id="ARBA00023163"/>
    </source>
</evidence>
<dbReference type="PROSITE" id="PS00028">
    <property type="entry name" value="ZINC_FINGER_C2H2_1"/>
    <property type="match status" value="3"/>
</dbReference>
<name>A0AAV6M282_9ROSI</name>
<evidence type="ECO:0000256" key="4">
    <source>
        <dbReference type="ARBA" id="ARBA00022833"/>
    </source>
</evidence>
<dbReference type="GO" id="GO:0003700">
    <property type="term" value="F:DNA-binding transcription factor activity"/>
    <property type="evidence" value="ECO:0007669"/>
    <property type="project" value="TreeGrafter"/>
</dbReference>
<evidence type="ECO:0000256" key="8">
    <source>
        <dbReference type="PROSITE-ProRule" id="PRU00042"/>
    </source>
</evidence>
<dbReference type="InterPro" id="IPR013087">
    <property type="entry name" value="Znf_C2H2_type"/>
</dbReference>
<feature type="non-terminal residue" evidence="10">
    <location>
        <position position="1"/>
    </location>
</feature>
<dbReference type="GO" id="GO:0080084">
    <property type="term" value="F:5S rDNA binding"/>
    <property type="evidence" value="ECO:0007669"/>
    <property type="project" value="TreeGrafter"/>
</dbReference>
<keyword evidence="7" id="KW-0539">Nucleus</keyword>
<evidence type="ECO:0000256" key="1">
    <source>
        <dbReference type="ARBA" id="ARBA00004123"/>
    </source>
</evidence>
<keyword evidence="2" id="KW-0479">Metal-binding</keyword>
<dbReference type="GO" id="GO:0008270">
    <property type="term" value="F:zinc ion binding"/>
    <property type="evidence" value="ECO:0007669"/>
    <property type="project" value="UniProtKB-KW"/>
</dbReference>
<evidence type="ECO:0000256" key="3">
    <source>
        <dbReference type="ARBA" id="ARBA00022771"/>
    </source>
</evidence>
<evidence type="ECO:0000259" key="9">
    <source>
        <dbReference type="PROSITE" id="PS50157"/>
    </source>
</evidence>
<proteinExistence type="predicted"/>
<dbReference type="InterPro" id="IPR051061">
    <property type="entry name" value="Zinc_finger_trans_reg"/>
</dbReference>
<evidence type="ECO:0000313" key="10">
    <source>
        <dbReference type="EMBL" id="KAG6573794.1"/>
    </source>
</evidence>
<feature type="domain" description="C2H2-type" evidence="9">
    <location>
        <begin position="3"/>
        <end position="36"/>
    </location>
</feature>
<reference evidence="10 11" key="1">
    <citation type="journal article" date="2021" name="Hortic Res">
        <title>The domestication of Cucurbita argyrosperma as revealed by the genome of its wild relative.</title>
        <authorList>
            <person name="Barrera-Redondo J."/>
            <person name="Sanchez-de la Vega G."/>
            <person name="Aguirre-Liguori J.A."/>
            <person name="Castellanos-Morales G."/>
            <person name="Gutierrez-Guerrero Y.T."/>
            <person name="Aguirre-Dugua X."/>
            <person name="Aguirre-Planter E."/>
            <person name="Tenaillon M.I."/>
            <person name="Lira-Saade R."/>
            <person name="Eguiarte L.E."/>
        </authorList>
    </citation>
    <scope>NUCLEOTIDE SEQUENCE [LARGE SCALE GENOMIC DNA]</scope>
    <source>
        <strain evidence="10">JBR-2021</strain>
    </source>
</reference>
<evidence type="ECO:0000256" key="5">
    <source>
        <dbReference type="ARBA" id="ARBA00023015"/>
    </source>
</evidence>
<dbReference type="GO" id="GO:0005730">
    <property type="term" value="C:nucleolus"/>
    <property type="evidence" value="ECO:0007669"/>
    <property type="project" value="TreeGrafter"/>
</dbReference>
<dbReference type="EMBL" id="JAGKQH010000018">
    <property type="protein sequence ID" value="KAG6573794.1"/>
    <property type="molecule type" value="Genomic_DNA"/>
</dbReference>
<keyword evidence="4" id="KW-0862">Zinc</keyword>
<keyword evidence="5" id="KW-0805">Transcription regulation</keyword>
<feature type="domain" description="C2H2-type" evidence="9">
    <location>
        <begin position="71"/>
        <end position="101"/>
    </location>
</feature>